<evidence type="ECO:0000256" key="1">
    <source>
        <dbReference type="ARBA" id="ARBA00004123"/>
    </source>
</evidence>
<dbReference type="InterPro" id="IPR016177">
    <property type="entry name" value="DNA-bd_dom_sf"/>
</dbReference>
<evidence type="ECO:0000256" key="6">
    <source>
        <dbReference type="SAM" id="MobiDB-lite"/>
    </source>
</evidence>
<dbReference type="SUPFAM" id="SSF54171">
    <property type="entry name" value="DNA-binding domain"/>
    <property type="match status" value="3"/>
</dbReference>
<evidence type="ECO:0000313" key="8">
    <source>
        <dbReference type="EMBL" id="KQK14833.2"/>
    </source>
</evidence>
<dbReference type="GO" id="GO:0005634">
    <property type="term" value="C:nucleus"/>
    <property type="evidence" value="ECO:0000318"/>
    <property type="project" value="GO_Central"/>
</dbReference>
<evidence type="ECO:0000313" key="9">
    <source>
        <dbReference type="EnsemblPlants" id="KQK14833"/>
    </source>
</evidence>
<feature type="domain" description="AP2/ERF" evidence="7">
    <location>
        <begin position="171"/>
        <end position="227"/>
    </location>
</feature>
<evidence type="ECO:0000256" key="4">
    <source>
        <dbReference type="ARBA" id="ARBA00023163"/>
    </source>
</evidence>
<accession>A0A0Q3KUJ7</accession>
<keyword evidence="4" id="KW-0804">Transcription</keyword>
<dbReference type="EnsemblPlants" id="KQK14833">
    <property type="protein sequence ID" value="KQK14833"/>
    <property type="gene ID" value="BRADI_1g18871v3"/>
</dbReference>
<evidence type="ECO:0000256" key="2">
    <source>
        <dbReference type="ARBA" id="ARBA00023015"/>
    </source>
</evidence>
<reference evidence="9" key="3">
    <citation type="submission" date="2018-08" db="UniProtKB">
        <authorList>
            <consortium name="EnsemblPlants"/>
        </authorList>
    </citation>
    <scope>IDENTIFICATION</scope>
    <source>
        <strain evidence="9">cv. Bd21</strain>
    </source>
</reference>
<sequence>MPRSGRSSAGCGDGAASTGRRDSMGQTMTWLGSFDTAEEAARAHDAAAVKLYGDEAKTNFKNPEAFVSVAEEDNEMHPKKKKAPAAGKAISLEVQGGRKATTRANSNSRPASRGVYLSGCKYVARIWDPVQRSKLWLGSFDTAEEAAGAHNAAALRLQAAAPTAKTKARSGFRGVYPRGSKYIAQIKDPVQRTKLRLGTFETPVEAARAYDEAAVRLYGATAVTNFEEGSTAGTANDGAGAVNEKQPMAAAAASNDGTESSMDPLNDSLDLPSIDFLSDSVIQGGVQLDDFWADLPSAEWQQVEEFLDDMDLTNWKILCNAGFSDAMFECSK</sequence>
<evidence type="ECO:0000259" key="7">
    <source>
        <dbReference type="PROSITE" id="PS51032"/>
    </source>
</evidence>
<keyword evidence="5" id="KW-0539">Nucleus</keyword>
<organism evidence="8">
    <name type="scientific">Brachypodium distachyon</name>
    <name type="common">Purple false brome</name>
    <name type="synonym">Trachynia distachya</name>
    <dbReference type="NCBI Taxonomy" id="15368"/>
    <lineage>
        <taxon>Eukaryota</taxon>
        <taxon>Viridiplantae</taxon>
        <taxon>Streptophyta</taxon>
        <taxon>Embryophyta</taxon>
        <taxon>Tracheophyta</taxon>
        <taxon>Spermatophyta</taxon>
        <taxon>Magnoliopsida</taxon>
        <taxon>Liliopsida</taxon>
        <taxon>Poales</taxon>
        <taxon>Poaceae</taxon>
        <taxon>BOP clade</taxon>
        <taxon>Pooideae</taxon>
        <taxon>Stipodae</taxon>
        <taxon>Brachypodieae</taxon>
        <taxon>Brachypodium</taxon>
    </lineage>
</organism>
<comment type="subcellular location">
    <subcellularLocation>
        <location evidence="1">Nucleus</location>
    </subcellularLocation>
</comment>
<dbReference type="InterPro" id="IPR036955">
    <property type="entry name" value="AP2/ERF_dom_sf"/>
</dbReference>
<feature type="domain" description="AP2/ERF" evidence="7">
    <location>
        <begin position="101"/>
        <end position="173"/>
    </location>
</feature>
<dbReference type="CDD" id="cd00018">
    <property type="entry name" value="AP2"/>
    <property type="match status" value="1"/>
</dbReference>
<dbReference type="PANTHER" id="PTHR31194">
    <property type="entry name" value="SHN SHINE , DNA BINDING / TRANSCRIPTION FACTOR"/>
    <property type="match status" value="1"/>
</dbReference>
<dbReference type="GO" id="GO:0000976">
    <property type="term" value="F:transcription cis-regulatory region binding"/>
    <property type="evidence" value="ECO:0000318"/>
    <property type="project" value="GO_Central"/>
</dbReference>
<dbReference type="InterPro" id="IPR001471">
    <property type="entry name" value="AP2/ERF_dom"/>
</dbReference>
<reference evidence="8 9" key="1">
    <citation type="journal article" date="2010" name="Nature">
        <title>Genome sequencing and analysis of the model grass Brachypodium distachyon.</title>
        <authorList>
            <consortium name="International Brachypodium Initiative"/>
        </authorList>
    </citation>
    <scope>NUCLEOTIDE SEQUENCE [LARGE SCALE GENOMIC DNA]</scope>
    <source>
        <strain evidence="8 9">Bd21</strain>
    </source>
</reference>
<dbReference type="PROSITE" id="PS51032">
    <property type="entry name" value="AP2_ERF"/>
    <property type="match status" value="3"/>
</dbReference>
<feature type="domain" description="AP2/ERF" evidence="7">
    <location>
        <begin position="1"/>
        <end position="61"/>
    </location>
</feature>
<gene>
    <name evidence="8" type="ORF">BRADI_1g18871v3</name>
</gene>
<evidence type="ECO:0000313" key="10">
    <source>
        <dbReference type="Proteomes" id="UP000008810"/>
    </source>
</evidence>
<evidence type="ECO:0000256" key="3">
    <source>
        <dbReference type="ARBA" id="ARBA00023125"/>
    </source>
</evidence>
<keyword evidence="3" id="KW-0238">DNA-binding</keyword>
<dbReference type="SMART" id="SM00380">
    <property type="entry name" value="AP2"/>
    <property type="match status" value="3"/>
</dbReference>
<dbReference type="Proteomes" id="UP000008810">
    <property type="component" value="Chromosome 1"/>
</dbReference>
<dbReference type="Gramene" id="KQK14833">
    <property type="protein sequence ID" value="KQK14833"/>
    <property type="gene ID" value="BRADI_1g18871v3"/>
</dbReference>
<dbReference type="GO" id="GO:0003700">
    <property type="term" value="F:DNA-binding transcription factor activity"/>
    <property type="evidence" value="ECO:0000318"/>
    <property type="project" value="GO_Central"/>
</dbReference>
<dbReference type="InParanoid" id="A0A0Q3KUJ7"/>
<dbReference type="AlphaFoldDB" id="A0A0Q3KUJ7"/>
<keyword evidence="2" id="KW-0805">Transcription regulation</keyword>
<proteinExistence type="predicted"/>
<dbReference type="OrthoDB" id="720715at2759"/>
<protein>
    <recommendedName>
        <fullName evidence="7">AP2/ERF domain-containing protein</fullName>
    </recommendedName>
</protein>
<dbReference type="Gene3D" id="3.30.730.10">
    <property type="entry name" value="AP2/ERF domain"/>
    <property type="match status" value="3"/>
</dbReference>
<keyword evidence="10" id="KW-1185">Reference proteome</keyword>
<dbReference type="PANTHER" id="PTHR31194:SF202">
    <property type="entry name" value="ETHYLENE-RESPONSIVE TRANSCRIPTION FACTOR ERF070"/>
    <property type="match status" value="1"/>
</dbReference>
<name>A0A0Q3KUJ7_BRADI</name>
<dbReference type="InterPro" id="IPR050913">
    <property type="entry name" value="AP2/ERF_ERF"/>
</dbReference>
<evidence type="ECO:0000256" key="5">
    <source>
        <dbReference type="ARBA" id="ARBA00023242"/>
    </source>
</evidence>
<dbReference type="EMBL" id="CM000880">
    <property type="protein sequence ID" value="KQK14833.2"/>
    <property type="molecule type" value="Genomic_DNA"/>
</dbReference>
<feature type="region of interest" description="Disordered" evidence="6">
    <location>
        <begin position="1"/>
        <end position="27"/>
    </location>
</feature>
<reference evidence="8" key="2">
    <citation type="submission" date="2017-06" db="EMBL/GenBank/DDBJ databases">
        <title>WGS assembly of Brachypodium distachyon.</title>
        <authorList>
            <consortium name="The International Brachypodium Initiative"/>
            <person name="Lucas S."/>
            <person name="Harmon-Smith M."/>
            <person name="Lail K."/>
            <person name="Tice H."/>
            <person name="Grimwood J."/>
            <person name="Bruce D."/>
            <person name="Barry K."/>
            <person name="Shu S."/>
            <person name="Lindquist E."/>
            <person name="Wang M."/>
            <person name="Pitluck S."/>
            <person name="Vogel J.P."/>
            <person name="Garvin D.F."/>
            <person name="Mockler T.C."/>
            <person name="Schmutz J."/>
            <person name="Rokhsar D."/>
            <person name="Bevan M.W."/>
        </authorList>
    </citation>
    <scope>NUCLEOTIDE SEQUENCE</scope>
    <source>
        <strain evidence="8">Bd21</strain>
    </source>
</reference>